<proteinExistence type="inferred from homology"/>
<evidence type="ECO:0000256" key="6">
    <source>
        <dbReference type="ARBA" id="ARBA00022728"/>
    </source>
</evidence>
<dbReference type="AlphaFoldDB" id="A0A8X8BPV8"/>
<dbReference type="PANTHER" id="PTHR13445">
    <property type="entry name" value="TUMOR SUPPRESSING SUBTRANSFERABLE CANDIDATE 4 TSSC4"/>
    <property type="match status" value="1"/>
</dbReference>
<evidence type="ECO:0000256" key="4">
    <source>
        <dbReference type="ARBA" id="ARBA00022490"/>
    </source>
</evidence>
<dbReference type="GO" id="GO:0005681">
    <property type="term" value="C:spliceosomal complex"/>
    <property type="evidence" value="ECO:0007669"/>
    <property type="project" value="UniProtKB-KW"/>
</dbReference>
<feature type="compositionally biased region" description="Basic residues" evidence="11">
    <location>
        <begin position="283"/>
        <end position="292"/>
    </location>
</feature>
<dbReference type="RefSeq" id="XP_039609401.1">
    <property type="nucleotide sequence ID" value="XM_039753467.1"/>
</dbReference>
<reference evidence="12 13" key="1">
    <citation type="journal article" date="2021" name="Cell">
        <title>Tracing the genetic footprints of vertebrate landing in non-teleost ray-finned fishes.</title>
        <authorList>
            <person name="Bi X."/>
            <person name="Wang K."/>
            <person name="Yang L."/>
            <person name="Pan H."/>
            <person name="Jiang H."/>
            <person name="Wei Q."/>
            <person name="Fang M."/>
            <person name="Yu H."/>
            <person name="Zhu C."/>
            <person name="Cai Y."/>
            <person name="He Y."/>
            <person name="Gan X."/>
            <person name="Zeng H."/>
            <person name="Yu D."/>
            <person name="Zhu Y."/>
            <person name="Jiang H."/>
            <person name="Qiu Q."/>
            <person name="Yang H."/>
            <person name="Zhang Y.E."/>
            <person name="Wang W."/>
            <person name="Zhu M."/>
            <person name="He S."/>
            <person name="Zhang G."/>
        </authorList>
    </citation>
    <scope>NUCLEOTIDE SEQUENCE [LARGE SCALE GENOMIC DNA]</scope>
    <source>
        <strain evidence="12">Bchr_013</strain>
    </source>
</reference>
<comment type="similarity">
    <text evidence="3">Belongs to the TSSC4 family.</text>
</comment>
<evidence type="ECO:0000256" key="10">
    <source>
        <dbReference type="ARBA" id="ARBA00045970"/>
    </source>
</evidence>
<feature type="compositionally biased region" description="Basic and acidic residues" evidence="11">
    <location>
        <begin position="215"/>
        <end position="243"/>
    </location>
</feature>
<dbReference type="InterPro" id="IPR029338">
    <property type="entry name" value="TSSC4"/>
</dbReference>
<evidence type="ECO:0000256" key="1">
    <source>
        <dbReference type="ARBA" id="ARBA00004123"/>
    </source>
</evidence>
<feature type="region of interest" description="Disordered" evidence="11">
    <location>
        <begin position="1"/>
        <end position="76"/>
    </location>
</feature>
<dbReference type="GO" id="GO:0005737">
    <property type="term" value="C:cytoplasm"/>
    <property type="evidence" value="ECO:0007669"/>
    <property type="project" value="UniProtKB-SubCell"/>
</dbReference>
<feature type="non-terminal residue" evidence="12">
    <location>
        <position position="1"/>
    </location>
</feature>
<evidence type="ECO:0000313" key="12">
    <source>
        <dbReference type="EMBL" id="KAG2462117.1"/>
    </source>
</evidence>
<comment type="caution">
    <text evidence="12">The sequence shown here is derived from an EMBL/GenBank/DDBJ whole genome shotgun (WGS) entry which is preliminary data.</text>
</comment>
<evidence type="ECO:0000256" key="8">
    <source>
        <dbReference type="ARBA" id="ARBA00023242"/>
    </source>
</evidence>
<keyword evidence="5" id="KW-0507">mRNA processing</keyword>
<dbReference type="GO" id="GO:0008380">
    <property type="term" value="P:RNA splicing"/>
    <property type="evidence" value="ECO:0007669"/>
    <property type="project" value="UniProtKB-KW"/>
</dbReference>
<organism evidence="12 13">
    <name type="scientific">Polypterus senegalus</name>
    <name type="common">Senegal bichir</name>
    <dbReference type="NCBI Taxonomy" id="55291"/>
    <lineage>
        <taxon>Eukaryota</taxon>
        <taxon>Metazoa</taxon>
        <taxon>Chordata</taxon>
        <taxon>Craniata</taxon>
        <taxon>Vertebrata</taxon>
        <taxon>Euteleostomi</taxon>
        <taxon>Actinopterygii</taxon>
        <taxon>Polypteriformes</taxon>
        <taxon>Polypteridae</taxon>
        <taxon>Polypterus</taxon>
    </lineage>
</organism>
<evidence type="ECO:0000256" key="9">
    <source>
        <dbReference type="ARBA" id="ARBA00035304"/>
    </source>
</evidence>
<dbReference type="GeneID" id="120529561"/>
<feature type="compositionally biased region" description="Basic and acidic residues" evidence="11">
    <location>
        <begin position="250"/>
        <end position="272"/>
    </location>
</feature>
<dbReference type="GO" id="GO:0006397">
    <property type="term" value="P:mRNA processing"/>
    <property type="evidence" value="ECO:0007669"/>
    <property type="project" value="UniProtKB-KW"/>
</dbReference>
<feature type="non-terminal residue" evidence="12">
    <location>
        <position position="302"/>
    </location>
</feature>
<dbReference type="Proteomes" id="UP000886611">
    <property type="component" value="Unassembled WGS sequence"/>
</dbReference>
<evidence type="ECO:0000313" key="13">
    <source>
        <dbReference type="Proteomes" id="UP000886611"/>
    </source>
</evidence>
<protein>
    <recommendedName>
        <fullName evidence="9">U5 small nuclear ribonucleoprotein TSSC4</fullName>
    </recommendedName>
</protein>
<name>A0A8X8BPV8_POLSE</name>
<sequence length="302" mass="33565">MNDGKGNTQDAEILPQEKIEGILPDSISLSDSDSEDSTPNYGAEVENSSSDSSDGEGLASDQPLSKSGSAERVKKPFQLQGTSIGFSFRSKNIFDGLESAAKIKVPSLGDDNVVDGPFVRPLLPQAKKNTEPKYAHSVPDYVTHPERWTKYSLEGVSETSCRKNAMVAHEFIESLQKRQASGDDPQSLPSFKKDHLCASGSRVIFSKRSKPPVNTEKEDEKESESGKSDHGRDDSKKKIELLHLENQQEESVHGSVERSRSELEIRKRKAEDEMAVETVGFHTGRKMNRKNIRRQESEEDED</sequence>
<evidence type="ECO:0000256" key="5">
    <source>
        <dbReference type="ARBA" id="ARBA00022664"/>
    </source>
</evidence>
<dbReference type="Pfam" id="PF15264">
    <property type="entry name" value="TSSC4"/>
    <property type="match status" value="1"/>
</dbReference>
<evidence type="ECO:0000256" key="7">
    <source>
        <dbReference type="ARBA" id="ARBA00023187"/>
    </source>
</evidence>
<feature type="compositionally biased region" description="Polar residues" evidence="11">
    <location>
        <begin position="1"/>
        <end position="10"/>
    </location>
</feature>
<accession>A0A8X8BPV8</accession>
<keyword evidence="13" id="KW-1185">Reference proteome</keyword>
<evidence type="ECO:0000256" key="3">
    <source>
        <dbReference type="ARBA" id="ARBA00010362"/>
    </source>
</evidence>
<dbReference type="OrthoDB" id="1906282at2759"/>
<keyword evidence="7" id="KW-0508">mRNA splicing</keyword>
<keyword evidence="6" id="KW-0747">Spliceosome</keyword>
<evidence type="ECO:0000256" key="2">
    <source>
        <dbReference type="ARBA" id="ARBA00004496"/>
    </source>
</evidence>
<keyword evidence="8" id="KW-0539">Nucleus</keyword>
<comment type="subcellular location">
    <subcellularLocation>
        <location evidence="2">Cytoplasm</location>
    </subcellularLocation>
    <subcellularLocation>
        <location evidence="1">Nucleus</location>
    </subcellularLocation>
</comment>
<dbReference type="PANTHER" id="PTHR13445:SF3">
    <property type="entry name" value="U5 SMALL NUCLEAR RIBONUCLEOPROTEIN TSSC4"/>
    <property type="match status" value="1"/>
</dbReference>
<dbReference type="RefSeq" id="XP_039609392.1">
    <property type="nucleotide sequence ID" value="XM_039753458.1"/>
</dbReference>
<keyword evidence="4" id="KW-0963">Cytoplasm</keyword>
<gene>
    <name evidence="12" type="primary">Tssc4</name>
    <name evidence="12" type="ORF">GTO96_0000589</name>
</gene>
<evidence type="ECO:0000256" key="11">
    <source>
        <dbReference type="SAM" id="MobiDB-lite"/>
    </source>
</evidence>
<feature type="region of interest" description="Disordered" evidence="11">
    <location>
        <begin position="202"/>
        <end position="302"/>
    </location>
</feature>
<comment type="function">
    <text evidence="10">Protein associated with the U5 snRNP, during its maturation and its post-splicing recycling and which is required for spliceosomal tri-snRNP complex assembly in the nucleus. Has a molecular sequestering activity and transiently hinders SNRNP200 binding sites for constitutive splicing factors that intervene later during the assembly of the spliceosome and splicing. Together with its molecular sequestering activity, may also function as a molecular adapter and placeholder, coordinating the assembly of the U5 snRNP and its association with the U4/U6 di-snRNP.</text>
</comment>
<dbReference type="EMBL" id="JAATIS010004040">
    <property type="protein sequence ID" value="KAG2462117.1"/>
    <property type="molecule type" value="Genomic_DNA"/>
</dbReference>